<feature type="transmembrane region" description="Helical" evidence="1">
    <location>
        <begin position="127"/>
        <end position="147"/>
    </location>
</feature>
<feature type="transmembrane region" description="Helical" evidence="1">
    <location>
        <begin position="42"/>
        <end position="67"/>
    </location>
</feature>
<keyword evidence="1" id="KW-1133">Transmembrane helix</keyword>
<sequence length="218" mass="24270">MAEASIHLSYLRLRRLIGICGLALPISAVIVTGNILPSISHYFYSTANILFVGILSILGVFLISYRGYDQEEELISDNLATTIGGMAILLVVIIPGKYVWTDFPLDWNYSANCPTFYCTDEGSVFRVIHFVAAGVFFLAMSWLSIFNFTKSSNAKANKVYVICGIGIFVIILITVLVELILKLNTSEYFIFIVECLMLLLFAISWLVKGKALRNGIEK</sequence>
<dbReference type="RefSeq" id="WP_013452524.1">
    <property type="nucleotide sequence ID" value="NC_014759.1"/>
</dbReference>
<accession>E4TMS5</accession>
<keyword evidence="1" id="KW-0472">Membrane</keyword>
<reference evidence="2 3" key="1">
    <citation type="journal article" date="2011" name="Stand. Genomic Sci.">
        <title>Complete genome sequence of Marivirga tractuosa type strain (H-43).</title>
        <authorList>
            <person name="Pagani I."/>
            <person name="Chertkov O."/>
            <person name="Lapidus A."/>
            <person name="Lucas S."/>
            <person name="Del Rio T.G."/>
            <person name="Tice H."/>
            <person name="Copeland A."/>
            <person name="Cheng J.F."/>
            <person name="Nolan M."/>
            <person name="Saunders E."/>
            <person name="Pitluck S."/>
            <person name="Held B."/>
            <person name="Goodwin L."/>
            <person name="Liolios K."/>
            <person name="Ovchinikova G."/>
            <person name="Ivanova N."/>
            <person name="Mavromatis K."/>
            <person name="Pati A."/>
            <person name="Chen A."/>
            <person name="Palaniappan K."/>
            <person name="Land M."/>
            <person name="Hauser L."/>
            <person name="Jeffries C.D."/>
            <person name="Detter J.C."/>
            <person name="Han C."/>
            <person name="Tapia R."/>
            <person name="Ngatchou-Djao O.D."/>
            <person name="Rohde M."/>
            <person name="Goker M."/>
            <person name="Spring S."/>
            <person name="Sikorski J."/>
            <person name="Woyke T."/>
            <person name="Bristow J."/>
            <person name="Eisen J.A."/>
            <person name="Markowitz V."/>
            <person name="Hugenholtz P."/>
            <person name="Klenk H.P."/>
            <person name="Kyrpides N.C."/>
        </authorList>
    </citation>
    <scope>NUCLEOTIDE SEQUENCE [LARGE SCALE GENOMIC DNA]</scope>
    <source>
        <strain evidence="3">ATCC 23168 / DSM 4126 / NBRC 15989 / NCIMB 1408 / VKM B-1430 / H-43</strain>
    </source>
</reference>
<protein>
    <recommendedName>
        <fullName evidence="4">DUF998 domain-containing protein</fullName>
    </recommendedName>
</protein>
<proteinExistence type="predicted"/>
<dbReference type="Proteomes" id="UP000008720">
    <property type="component" value="Chromosome"/>
</dbReference>
<feature type="transmembrane region" description="Helical" evidence="1">
    <location>
        <begin position="79"/>
        <end position="100"/>
    </location>
</feature>
<evidence type="ECO:0008006" key="4">
    <source>
        <dbReference type="Google" id="ProtNLM"/>
    </source>
</evidence>
<dbReference type="STRING" id="643867.Ftrac_0366"/>
<dbReference type="EMBL" id="CP002349">
    <property type="protein sequence ID" value="ADR20373.1"/>
    <property type="molecule type" value="Genomic_DNA"/>
</dbReference>
<evidence type="ECO:0000256" key="1">
    <source>
        <dbReference type="SAM" id="Phobius"/>
    </source>
</evidence>
<dbReference type="eggNOG" id="ENOG50330Z7">
    <property type="taxonomic scope" value="Bacteria"/>
</dbReference>
<dbReference type="HOGENOM" id="CLU_092422_0_0_10"/>
<keyword evidence="1" id="KW-0812">Transmembrane</keyword>
<feature type="transmembrane region" description="Helical" evidence="1">
    <location>
        <begin position="159"/>
        <end position="182"/>
    </location>
</feature>
<evidence type="ECO:0000313" key="3">
    <source>
        <dbReference type="Proteomes" id="UP000008720"/>
    </source>
</evidence>
<feature type="transmembrane region" description="Helical" evidence="1">
    <location>
        <begin position="188"/>
        <end position="207"/>
    </location>
</feature>
<feature type="transmembrane region" description="Helical" evidence="1">
    <location>
        <begin position="16"/>
        <end position="36"/>
    </location>
</feature>
<name>E4TMS5_MARTH</name>
<dbReference type="OrthoDB" id="9803163at2"/>
<keyword evidence="3" id="KW-1185">Reference proteome</keyword>
<evidence type="ECO:0000313" key="2">
    <source>
        <dbReference type="EMBL" id="ADR20373.1"/>
    </source>
</evidence>
<gene>
    <name evidence="2" type="ordered locus">Ftrac_0366</name>
</gene>
<organism evidence="2 3">
    <name type="scientific">Marivirga tractuosa (strain ATCC 23168 / DSM 4126 / NBRC 15989 / NCIMB 1408 / VKM B-1430 / H-43)</name>
    <name type="common">Microscilla tractuosa</name>
    <name type="synonym">Flexibacter tractuosus</name>
    <dbReference type="NCBI Taxonomy" id="643867"/>
    <lineage>
        <taxon>Bacteria</taxon>
        <taxon>Pseudomonadati</taxon>
        <taxon>Bacteroidota</taxon>
        <taxon>Cytophagia</taxon>
        <taxon>Cytophagales</taxon>
        <taxon>Marivirgaceae</taxon>
        <taxon>Marivirga</taxon>
    </lineage>
</organism>
<dbReference type="AlphaFoldDB" id="E4TMS5"/>
<dbReference type="KEGG" id="mtt:Ftrac_0366"/>